<protein>
    <submittedName>
        <fullName evidence="3">IGL1 protein</fullName>
    </submittedName>
</protein>
<dbReference type="InterPro" id="IPR007110">
    <property type="entry name" value="Ig-like_dom"/>
</dbReference>
<dbReference type="FunFam" id="2.60.40.10:FF:000283">
    <property type="entry name" value="Immunoglobulin kappa constant"/>
    <property type="match status" value="1"/>
</dbReference>
<sequence>PLSFPLFSPSPGSLVQAASLSQPPSLSANVGETVKITCSGSSNSGYGWYQQKFPGSAPVTVIYYNDRRPSDIPSRFSGAADTLTITGVQVEDEAVYYCGGYDHSSTAATVALSDPTPLSSLTGQPVAAPSVYLFPPSSEEMSTQNKATVVCLLENFYPSPVTVTWLANGRTDISSKAKTSVSQRQSNNQYMSSSYLSLTSSEWSNYESVACKVVHEGGTVQKTVSSSECS</sequence>
<dbReference type="OrthoDB" id="8908372at2759"/>
<feature type="non-terminal residue" evidence="3">
    <location>
        <position position="1"/>
    </location>
</feature>
<dbReference type="SUPFAM" id="SSF48726">
    <property type="entry name" value="Immunoglobulin"/>
    <property type="match status" value="2"/>
</dbReference>
<dbReference type="InterPro" id="IPR003599">
    <property type="entry name" value="Ig_sub"/>
</dbReference>
<dbReference type="InterPro" id="IPR013783">
    <property type="entry name" value="Ig-like_fold"/>
</dbReference>
<organism evidence="3 4">
    <name type="scientific">Pitta sordida</name>
    <name type="common">Hooded pitta</name>
    <dbReference type="NCBI Taxonomy" id="9163"/>
    <lineage>
        <taxon>Eukaryota</taxon>
        <taxon>Metazoa</taxon>
        <taxon>Chordata</taxon>
        <taxon>Craniata</taxon>
        <taxon>Vertebrata</taxon>
        <taxon>Euteleostomi</taxon>
        <taxon>Archelosauria</taxon>
        <taxon>Archosauria</taxon>
        <taxon>Dinosauria</taxon>
        <taxon>Saurischia</taxon>
        <taxon>Theropoda</taxon>
        <taxon>Coelurosauria</taxon>
        <taxon>Aves</taxon>
        <taxon>Neognathae</taxon>
        <taxon>Neoaves</taxon>
        <taxon>Telluraves</taxon>
        <taxon>Australaves</taxon>
        <taxon>Passeriformes</taxon>
        <taxon>Pittidae</taxon>
        <taxon>Pitta</taxon>
    </lineage>
</organism>
<evidence type="ECO:0000313" key="3">
    <source>
        <dbReference type="EMBL" id="NWI84458.1"/>
    </source>
</evidence>
<dbReference type="EMBL" id="WEKX01000034">
    <property type="protein sequence ID" value="NWI84458.1"/>
    <property type="molecule type" value="Genomic_DNA"/>
</dbReference>
<reference evidence="3" key="1">
    <citation type="submission" date="2019-10" db="EMBL/GenBank/DDBJ databases">
        <title>Bird 10,000 Genomes (B10K) Project - Family phase.</title>
        <authorList>
            <person name="Zhang G."/>
        </authorList>
    </citation>
    <scope>NUCLEOTIDE SEQUENCE</scope>
    <source>
        <strain evidence="3">B10K-DU-002-53</strain>
        <tissue evidence="3">Muscle</tissue>
    </source>
</reference>
<dbReference type="InterPro" id="IPR036179">
    <property type="entry name" value="Ig-like_dom_sf"/>
</dbReference>
<dbReference type="Gene3D" id="2.60.40.10">
    <property type="entry name" value="Immunoglobulins"/>
    <property type="match status" value="2"/>
</dbReference>
<gene>
    <name evidence="3" type="primary">Igl1</name>
    <name evidence="3" type="ORF">PITSOR_R07435</name>
</gene>
<dbReference type="SMART" id="SM00407">
    <property type="entry name" value="IGc1"/>
    <property type="match status" value="1"/>
</dbReference>
<feature type="non-terminal residue" evidence="3">
    <location>
        <position position="230"/>
    </location>
</feature>
<dbReference type="SMART" id="SM00409">
    <property type="entry name" value="IG"/>
    <property type="match status" value="2"/>
</dbReference>
<keyword evidence="4" id="KW-1185">Reference proteome</keyword>
<dbReference type="Proteomes" id="UP000633448">
    <property type="component" value="Unassembled WGS sequence"/>
</dbReference>
<dbReference type="Pfam" id="PF07686">
    <property type="entry name" value="V-set"/>
    <property type="match status" value="1"/>
</dbReference>
<dbReference type="InterPro" id="IPR013106">
    <property type="entry name" value="Ig_V-set"/>
</dbReference>
<feature type="domain" description="Ig-like" evidence="2">
    <location>
        <begin position="129"/>
        <end position="225"/>
    </location>
</feature>
<dbReference type="SMART" id="SM00406">
    <property type="entry name" value="IGv"/>
    <property type="match status" value="1"/>
</dbReference>
<evidence type="ECO:0000256" key="1">
    <source>
        <dbReference type="ARBA" id="ARBA00023157"/>
    </source>
</evidence>
<evidence type="ECO:0000313" key="4">
    <source>
        <dbReference type="Proteomes" id="UP000633448"/>
    </source>
</evidence>
<feature type="domain" description="Ig-like" evidence="2">
    <location>
        <begin position="5"/>
        <end position="113"/>
    </location>
</feature>
<keyword evidence="1" id="KW-1015">Disulfide bond</keyword>
<proteinExistence type="predicted"/>
<dbReference type="AlphaFoldDB" id="A0A851EW05"/>
<dbReference type="InterPro" id="IPR050150">
    <property type="entry name" value="IgV_Light_Chain"/>
</dbReference>
<dbReference type="PROSITE" id="PS50835">
    <property type="entry name" value="IG_LIKE"/>
    <property type="match status" value="2"/>
</dbReference>
<comment type="caution">
    <text evidence="3">The sequence shown here is derived from an EMBL/GenBank/DDBJ whole genome shotgun (WGS) entry which is preliminary data.</text>
</comment>
<name>A0A851EW05_PITSO</name>
<dbReference type="Pfam" id="PF07654">
    <property type="entry name" value="C1-set"/>
    <property type="match status" value="1"/>
</dbReference>
<accession>A0A851EW05</accession>
<dbReference type="InterPro" id="IPR003597">
    <property type="entry name" value="Ig_C1-set"/>
</dbReference>
<evidence type="ECO:0000259" key="2">
    <source>
        <dbReference type="PROSITE" id="PS50835"/>
    </source>
</evidence>
<dbReference type="PANTHER" id="PTHR23267">
    <property type="entry name" value="IMMUNOGLOBULIN LIGHT CHAIN"/>
    <property type="match status" value="1"/>
</dbReference>